<keyword evidence="1 4" id="KW-0808">Transferase</keyword>
<evidence type="ECO:0000256" key="2">
    <source>
        <dbReference type="ARBA" id="ARBA00023315"/>
    </source>
</evidence>
<dbReference type="Proteomes" id="UP000292627">
    <property type="component" value="Unassembled WGS sequence"/>
</dbReference>
<comment type="caution">
    <text evidence="4">The sequence shown here is derived from an EMBL/GenBank/DDBJ whole genome shotgun (WGS) entry which is preliminary data.</text>
</comment>
<dbReference type="GO" id="GO:0016747">
    <property type="term" value="F:acyltransferase activity, transferring groups other than amino-acyl groups"/>
    <property type="evidence" value="ECO:0007669"/>
    <property type="project" value="InterPro"/>
</dbReference>
<keyword evidence="2" id="KW-0012">Acyltransferase</keyword>
<dbReference type="Gene3D" id="3.40.630.30">
    <property type="match status" value="1"/>
</dbReference>
<dbReference type="InterPro" id="IPR016181">
    <property type="entry name" value="Acyl_CoA_acyltransferase"/>
</dbReference>
<reference evidence="4 5" key="1">
    <citation type="submission" date="2019-02" db="EMBL/GenBank/DDBJ databases">
        <title>WGS of Pseudoxanthomonas species novum from clinical isolates.</title>
        <authorList>
            <person name="Bernier A.-M."/>
            <person name="Bernard K."/>
            <person name="Vachon A."/>
        </authorList>
    </citation>
    <scope>NUCLEOTIDE SEQUENCE [LARGE SCALE GENOMIC DNA]</scope>
    <source>
        <strain evidence="4 5">NML171200</strain>
    </source>
</reference>
<dbReference type="PANTHER" id="PTHR43877:SF2">
    <property type="entry name" value="AMINOALKYLPHOSPHONATE N-ACETYLTRANSFERASE-RELATED"/>
    <property type="match status" value="1"/>
</dbReference>
<evidence type="ECO:0000313" key="4">
    <source>
        <dbReference type="EMBL" id="TAA28700.1"/>
    </source>
</evidence>
<dbReference type="AlphaFoldDB" id="A0A4Q8LGU1"/>
<name>A0A4Q8LGU1_9GAMM</name>
<sequence>MRIAPLCQYPQHLDGLARAHVHAFGALLPDWTFEQARDELATHVAPEAIPATWLALDGADWLGSVSLLAEDDPRLAAYTPWLASLYVRPAARARGVGAALVRHCVVAAAALGVARLHLYCEPARVPYYARLGWTRLDHLPLGALQVVVMAIEPGSIHV</sequence>
<feature type="domain" description="N-acetyltransferase" evidence="3">
    <location>
        <begin position="1"/>
        <end position="154"/>
    </location>
</feature>
<dbReference type="Pfam" id="PF00583">
    <property type="entry name" value="Acetyltransf_1"/>
    <property type="match status" value="1"/>
</dbReference>
<gene>
    <name evidence="4" type="ORF">EA660_03745</name>
</gene>
<proteinExistence type="predicted"/>
<accession>A0A4Q8LGU1</accession>
<dbReference type="OrthoDB" id="7678938at2"/>
<dbReference type="RefSeq" id="WP_130550218.1">
    <property type="nucleotide sequence ID" value="NZ_SHMC01000001.1"/>
</dbReference>
<dbReference type="PANTHER" id="PTHR43877">
    <property type="entry name" value="AMINOALKYLPHOSPHONATE N-ACETYLTRANSFERASE-RELATED-RELATED"/>
    <property type="match status" value="1"/>
</dbReference>
<dbReference type="PROSITE" id="PS51186">
    <property type="entry name" value="GNAT"/>
    <property type="match status" value="1"/>
</dbReference>
<dbReference type="EMBL" id="SHMC01000001">
    <property type="protein sequence ID" value="TAA28700.1"/>
    <property type="molecule type" value="Genomic_DNA"/>
</dbReference>
<evidence type="ECO:0000313" key="5">
    <source>
        <dbReference type="Proteomes" id="UP000292627"/>
    </source>
</evidence>
<organism evidence="4 5">
    <name type="scientific">Pseudoxanthomonas winnipegensis</name>
    <dbReference type="NCBI Taxonomy" id="2480810"/>
    <lineage>
        <taxon>Bacteria</taxon>
        <taxon>Pseudomonadati</taxon>
        <taxon>Pseudomonadota</taxon>
        <taxon>Gammaproteobacteria</taxon>
        <taxon>Lysobacterales</taxon>
        <taxon>Lysobacteraceae</taxon>
        <taxon>Pseudoxanthomonas</taxon>
    </lineage>
</organism>
<dbReference type="SUPFAM" id="SSF55729">
    <property type="entry name" value="Acyl-CoA N-acyltransferases (Nat)"/>
    <property type="match status" value="1"/>
</dbReference>
<dbReference type="InterPro" id="IPR050832">
    <property type="entry name" value="Bact_Acetyltransf"/>
</dbReference>
<evidence type="ECO:0000256" key="1">
    <source>
        <dbReference type="ARBA" id="ARBA00022679"/>
    </source>
</evidence>
<protein>
    <submittedName>
        <fullName evidence="4">GNAT family N-acetyltransferase</fullName>
    </submittedName>
</protein>
<dbReference type="InterPro" id="IPR000182">
    <property type="entry name" value="GNAT_dom"/>
</dbReference>
<evidence type="ECO:0000259" key="3">
    <source>
        <dbReference type="PROSITE" id="PS51186"/>
    </source>
</evidence>